<protein>
    <recommendedName>
        <fullName evidence="4">Secreted protein</fullName>
    </recommendedName>
</protein>
<reference evidence="2 3" key="1">
    <citation type="submission" date="2018-09" db="EMBL/GenBank/DDBJ databases">
        <title>Genomic investigation of the strawberry pathogen Phytophthora fragariae indicates pathogenicity is determined by transcriptional variation in three key races.</title>
        <authorList>
            <person name="Adams T.M."/>
            <person name="Armitage A.D."/>
            <person name="Sobczyk M.K."/>
            <person name="Bates H.J."/>
            <person name="Dunwell J.M."/>
            <person name="Nellist C.F."/>
            <person name="Harrison R.J."/>
        </authorList>
    </citation>
    <scope>NUCLEOTIDE SEQUENCE [LARGE SCALE GENOMIC DNA]</scope>
    <source>
        <strain evidence="2 3">SCRP245</strain>
    </source>
</reference>
<organism evidence="2 3">
    <name type="scientific">Phytophthora fragariae</name>
    <dbReference type="NCBI Taxonomy" id="53985"/>
    <lineage>
        <taxon>Eukaryota</taxon>
        <taxon>Sar</taxon>
        <taxon>Stramenopiles</taxon>
        <taxon>Oomycota</taxon>
        <taxon>Peronosporomycetes</taxon>
        <taxon>Peronosporales</taxon>
        <taxon>Peronosporaceae</taxon>
        <taxon>Phytophthora</taxon>
    </lineage>
</organism>
<name>A0A6A3GBW6_9STRA</name>
<evidence type="ECO:0000313" key="3">
    <source>
        <dbReference type="Proteomes" id="UP000460718"/>
    </source>
</evidence>
<keyword evidence="1" id="KW-0732">Signal</keyword>
<evidence type="ECO:0000313" key="2">
    <source>
        <dbReference type="EMBL" id="KAE8951468.1"/>
    </source>
</evidence>
<dbReference type="AlphaFoldDB" id="A0A6A3GBW6"/>
<gene>
    <name evidence="2" type="ORF">PF011_g32967</name>
</gene>
<sequence length="103" mass="11252">MAIHVGSWITSWHTRTLLVLRLVPASVRVIRLRAGFLPRGVTEYAGLAFHQTTIRGSHARLSSGTSRALFASTSTRLRPTATTTGSPDRKDAARLAVMIKINN</sequence>
<feature type="chain" id="PRO_5025597719" description="Secreted protein" evidence="1">
    <location>
        <begin position="28"/>
        <end position="103"/>
    </location>
</feature>
<dbReference type="Proteomes" id="UP000460718">
    <property type="component" value="Unassembled WGS sequence"/>
</dbReference>
<accession>A0A6A3GBW6</accession>
<comment type="caution">
    <text evidence="2">The sequence shown here is derived from an EMBL/GenBank/DDBJ whole genome shotgun (WGS) entry which is preliminary data.</text>
</comment>
<feature type="signal peptide" evidence="1">
    <location>
        <begin position="1"/>
        <end position="27"/>
    </location>
</feature>
<dbReference type="EMBL" id="QXFW01011907">
    <property type="protein sequence ID" value="KAE8951468.1"/>
    <property type="molecule type" value="Genomic_DNA"/>
</dbReference>
<proteinExistence type="predicted"/>
<evidence type="ECO:0000256" key="1">
    <source>
        <dbReference type="SAM" id="SignalP"/>
    </source>
</evidence>
<evidence type="ECO:0008006" key="4">
    <source>
        <dbReference type="Google" id="ProtNLM"/>
    </source>
</evidence>